<accession>A0A9W8JVQ1</accession>
<dbReference type="EMBL" id="JANKHO010001065">
    <property type="protein sequence ID" value="KAJ3503992.1"/>
    <property type="molecule type" value="Genomic_DNA"/>
</dbReference>
<dbReference type="Proteomes" id="UP001148786">
    <property type="component" value="Unassembled WGS sequence"/>
</dbReference>
<comment type="caution">
    <text evidence="1">The sequence shown here is derived from an EMBL/GenBank/DDBJ whole genome shotgun (WGS) entry which is preliminary data.</text>
</comment>
<proteinExistence type="predicted"/>
<dbReference type="AlphaFoldDB" id="A0A9W8JVQ1"/>
<organism evidence="1 2">
    <name type="scientific">Agrocybe chaxingu</name>
    <dbReference type="NCBI Taxonomy" id="84603"/>
    <lineage>
        <taxon>Eukaryota</taxon>
        <taxon>Fungi</taxon>
        <taxon>Dikarya</taxon>
        <taxon>Basidiomycota</taxon>
        <taxon>Agaricomycotina</taxon>
        <taxon>Agaricomycetes</taxon>
        <taxon>Agaricomycetidae</taxon>
        <taxon>Agaricales</taxon>
        <taxon>Agaricineae</taxon>
        <taxon>Strophariaceae</taxon>
        <taxon>Agrocybe</taxon>
    </lineage>
</organism>
<name>A0A9W8JVQ1_9AGAR</name>
<protein>
    <submittedName>
        <fullName evidence="1">Uncharacterized protein</fullName>
    </submittedName>
</protein>
<gene>
    <name evidence="1" type="ORF">NLJ89_g8176</name>
</gene>
<evidence type="ECO:0000313" key="2">
    <source>
        <dbReference type="Proteomes" id="UP001148786"/>
    </source>
</evidence>
<keyword evidence="2" id="KW-1185">Reference proteome</keyword>
<reference evidence="1" key="1">
    <citation type="submission" date="2022-07" db="EMBL/GenBank/DDBJ databases">
        <title>Genome Sequence of Agrocybe chaxingu.</title>
        <authorList>
            <person name="Buettner E."/>
        </authorList>
    </citation>
    <scope>NUCLEOTIDE SEQUENCE</scope>
    <source>
        <strain evidence="1">MP-N11</strain>
    </source>
</reference>
<dbReference type="OrthoDB" id="3067692at2759"/>
<evidence type="ECO:0000313" key="1">
    <source>
        <dbReference type="EMBL" id="KAJ3503992.1"/>
    </source>
</evidence>
<sequence>MAIISLRLAGMEGSECPVKAAYHHLHPHFLGNVAYIDIEFDFTPGKEIQFFNNLNRAITELENGKLRDFRRFTVIIVDHSDPLSGCLHTMPGNQGSTNISDLFEHLFTPRFRAVLGRHEDNVLLLLACGGVVNVTEARKELATMHLFATIVAFTHTAFVPWFAQEFIANFLQNRFVYKKHTPKAICLEEATQQRWSSQDFTGPILDFVHWVPLFHFNVLLANA</sequence>